<feature type="transmembrane region" description="Helical" evidence="1">
    <location>
        <begin position="20"/>
        <end position="44"/>
    </location>
</feature>
<reference evidence="2 3" key="1">
    <citation type="submission" date="2015-12" db="EMBL/GenBank/DDBJ databases">
        <title>Draft genome sequence of Moniliophthora roreri, the causal agent of frosty pod rot of cacao.</title>
        <authorList>
            <person name="Aime M.C."/>
            <person name="Diaz-Valderrama J.R."/>
            <person name="Kijpornyongpan T."/>
            <person name="Phillips-Mora W."/>
        </authorList>
    </citation>
    <scope>NUCLEOTIDE SEQUENCE [LARGE SCALE GENOMIC DNA]</scope>
    <source>
        <strain evidence="2 3">MCA 2952</strain>
    </source>
</reference>
<evidence type="ECO:0000313" key="3">
    <source>
        <dbReference type="Proteomes" id="UP000054988"/>
    </source>
</evidence>
<keyword evidence="1" id="KW-0812">Transmembrane</keyword>
<evidence type="ECO:0000313" key="2">
    <source>
        <dbReference type="EMBL" id="KTB42163.1"/>
    </source>
</evidence>
<keyword evidence="1" id="KW-1133">Transmembrane helix</keyword>
<protein>
    <submittedName>
        <fullName evidence="2">Uncharacterized protein</fullName>
    </submittedName>
</protein>
<dbReference type="Proteomes" id="UP000054988">
    <property type="component" value="Unassembled WGS sequence"/>
</dbReference>
<keyword evidence="1" id="KW-0472">Membrane</keyword>
<evidence type="ECO:0000256" key="1">
    <source>
        <dbReference type="SAM" id="Phobius"/>
    </source>
</evidence>
<dbReference type="EMBL" id="LATX01001377">
    <property type="protein sequence ID" value="KTB42163.1"/>
    <property type="molecule type" value="Genomic_DNA"/>
</dbReference>
<dbReference type="AlphaFoldDB" id="A0A0W0G0V7"/>
<organism evidence="2 3">
    <name type="scientific">Moniliophthora roreri</name>
    <name type="common">Frosty pod rot fungus</name>
    <name type="synonym">Monilia roreri</name>
    <dbReference type="NCBI Taxonomy" id="221103"/>
    <lineage>
        <taxon>Eukaryota</taxon>
        <taxon>Fungi</taxon>
        <taxon>Dikarya</taxon>
        <taxon>Basidiomycota</taxon>
        <taxon>Agaricomycotina</taxon>
        <taxon>Agaricomycetes</taxon>
        <taxon>Agaricomycetidae</taxon>
        <taxon>Agaricales</taxon>
        <taxon>Marasmiineae</taxon>
        <taxon>Marasmiaceae</taxon>
        <taxon>Moniliophthora</taxon>
    </lineage>
</organism>
<feature type="transmembrane region" description="Helical" evidence="1">
    <location>
        <begin position="160"/>
        <end position="179"/>
    </location>
</feature>
<accession>A0A0W0G0V7</accession>
<comment type="caution">
    <text evidence="2">The sequence shown here is derived from an EMBL/GenBank/DDBJ whole genome shotgun (WGS) entry which is preliminary data.</text>
</comment>
<sequence>MAIPVPMQELFTVQSVFVKPITAVGLTLLLSAVGLATAITKIIVSVDTSNPALYELYKKTINYQIGYYCANPPVNVMITLMIGTTLPSFVPQLCAHEFHAAGRIWWVARDIRRAIPGPRQSKAIHRDYKTVIAMTLESGLVYSMVRIVHAGNAGAIGVPINLAPASILVAGIAPTFVILQSNLIRSVQRGQTDKSISLQFELTSVKQ</sequence>
<gene>
    <name evidence="2" type="ORF">WG66_5264</name>
</gene>
<name>A0A0W0G0V7_MONRR</name>
<proteinExistence type="predicted"/>